<keyword evidence="5" id="KW-1185">Reference proteome</keyword>
<dbReference type="EMBL" id="JARRIG010000003">
    <property type="protein sequence ID" value="MFA4804304.1"/>
    <property type="molecule type" value="Genomic_DNA"/>
</dbReference>
<sequence length="92" mass="10535">MEVLEKLKEVKNPFTGQDIVSEGLVTKVAKEDNKVIIYVAFARNTPRKPAAMAMVWPIQAKIVKEIVNVLKDYEIEILDDLTLQRYYPVEEG</sequence>
<gene>
    <name evidence="3" type="ORF">P8X34_06060</name>
    <name evidence="2" type="ORF">TQ32_04945</name>
</gene>
<dbReference type="SUPFAM" id="SSF117916">
    <property type="entry name" value="Fe-S cluster assembly (FSCA) domain-like"/>
    <property type="match status" value="1"/>
</dbReference>
<evidence type="ECO:0000313" key="4">
    <source>
        <dbReference type="Proteomes" id="UP000070587"/>
    </source>
</evidence>
<accession>A0A127BAS4</accession>
<dbReference type="Gene3D" id="3.30.300.130">
    <property type="entry name" value="Fe-S cluster assembly (FSCA)"/>
    <property type="match status" value="1"/>
</dbReference>
<dbReference type="OrthoDB" id="85788at2157"/>
<dbReference type="InterPro" id="IPR034904">
    <property type="entry name" value="FSCA_dom_sf"/>
</dbReference>
<dbReference type="Proteomes" id="UP000070587">
    <property type="component" value="Chromosome"/>
</dbReference>
<evidence type="ECO:0000313" key="2">
    <source>
        <dbReference type="EMBL" id="AMM53899.1"/>
    </source>
</evidence>
<evidence type="ECO:0000313" key="3">
    <source>
        <dbReference type="EMBL" id="MFA4804304.1"/>
    </source>
</evidence>
<dbReference type="Pfam" id="PF01883">
    <property type="entry name" value="FeS_assembly_P"/>
    <property type="match status" value="1"/>
</dbReference>
<dbReference type="AlphaFoldDB" id="A0A127BAS4"/>
<protein>
    <submittedName>
        <fullName evidence="3">Iron-sulfur cluster assembly protein</fullName>
    </submittedName>
</protein>
<reference evidence="4" key="1">
    <citation type="submission" date="2015-02" db="EMBL/GenBank/DDBJ databases">
        <title>Pyrococcus kukulkanii sp. nov., a novel hyperthermophilic archaeon isolated from a deep-sea hydrothermal vent at the Guaymas Basin.</title>
        <authorList>
            <person name="Oger P.M."/>
            <person name="Callac N."/>
            <person name="Jebbar M."/>
            <person name="Godfroy A."/>
        </authorList>
    </citation>
    <scope>NUCLEOTIDE SEQUENCE [LARGE SCALE GENOMIC DNA]</scope>
    <source>
        <strain evidence="4">NCB100</strain>
    </source>
</reference>
<dbReference type="RefSeq" id="WP_068321780.1">
    <property type="nucleotide sequence ID" value="NZ_CP010835.1"/>
</dbReference>
<dbReference type="STRING" id="1609559.TQ32_04945"/>
<feature type="domain" description="MIP18 family-like" evidence="1">
    <location>
        <begin position="2"/>
        <end position="61"/>
    </location>
</feature>
<evidence type="ECO:0000313" key="5">
    <source>
        <dbReference type="Proteomes" id="UP001571980"/>
    </source>
</evidence>
<dbReference type="KEGG" id="pyc:TQ32_04945"/>
<evidence type="ECO:0000259" key="1">
    <source>
        <dbReference type="Pfam" id="PF01883"/>
    </source>
</evidence>
<dbReference type="Proteomes" id="UP001571980">
    <property type="component" value="Unassembled WGS sequence"/>
</dbReference>
<reference evidence="3 5" key="3">
    <citation type="submission" date="2023-03" db="EMBL/GenBank/DDBJ databases">
        <title>Speciation in Pyrococcus: adaptation to high temperature as a mechanism.</title>
        <authorList>
            <person name="Gu J."/>
        </authorList>
    </citation>
    <scope>NUCLEOTIDE SEQUENCE [LARGE SCALE GENOMIC DNA]</scope>
    <source>
        <strain evidence="3 5">LMOA34</strain>
    </source>
</reference>
<dbReference type="GeneID" id="28491158"/>
<dbReference type="PATRIC" id="fig|1609559.3.peg.1027"/>
<organism evidence="2 4">
    <name type="scientific">Pyrococcus kukulkanii</name>
    <dbReference type="NCBI Taxonomy" id="1609559"/>
    <lineage>
        <taxon>Archaea</taxon>
        <taxon>Methanobacteriati</taxon>
        <taxon>Methanobacteriota</taxon>
        <taxon>Thermococci</taxon>
        <taxon>Thermococcales</taxon>
        <taxon>Thermococcaceae</taxon>
        <taxon>Pyrococcus</taxon>
    </lineage>
</organism>
<name>A0A127BAS4_9EURY</name>
<dbReference type="EMBL" id="CP010835">
    <property type="protein sequence ID" value="AMM53899.1"/>
    <property type="molecule type" value="Genomic_DNA"/>
</dbReference>
<reference evidence="2 4" key="2">
    <citation type="journal article" date="2016" name="Int. J. Syst. Evol. Microbiol.">
        <title>Pyrococcus kukulkanii sp. nov., a hyperthermophilic, piezophilic archaeon isolated from a deep-sea hydrothermal vent.</title>
        <authorList>
            <person name="Callac N."/>
            <person name="Oger P."/>
            <person name="Lesongeur F."/>
            <person name="Rattray J.E."/>
            <person name="Vannier P."/>
            <person name="Michoud G."/>
            <person name="Beauverger M."/>
            <person name="Gayet N."/>
            <person name="Rouxel O."/>
            <person name="Jebbar M."/>
            <person name="Godfroy A."/>
        </authorList>
    </citation>
    <scope>NUCLEOTIDE SEQUENCE [LARGE SCALE GENOMIC DNA]</scope>
    <source>
        <strain evidence="2 4">NCB100</strain>
    </source>
</reference>
<proteinExistence type="predicted"/>
<dbReference type="InterPro" id="IPR002744">
    <property type="entry name" value="MIP18-like"/>
</dbReference>